<evidence type="ECO:0000313" key="2">
    <source>
        <dbReference type="Proteomes" id="UP001732700"/>
    </source>
</evidence>
<accession>A0ACD5WXN9</accession>
<keyword evidence="2" id="KW-1185">Reference proteome</keyword>
<dbReference type="Proteomes" id="UP001732700">
    <property type="component" value="Chromosome 4C"/>
</dbReference>
<reference evidence="1" key="1">
    <citation type="submission" date="2021-05" db="EMBL/GenBank/DDBJ databases">
        <authorList>
            <person name="Scholz U."/>
            <person name="Mascher M."/>
            <person name="Fiebig A."/>
        </authorList>
    </citation>
    <scope>NUCLEOTIDE SEQUENCE [LARGE SCALE GENOMIC DNA]</scope>
</reference>
<proteinExistence type="predicted"/>
<dbReference type="EnsemblPlants" id="AVESA.00010b.r2.4CG1295600.1">
    <property type="protein sequence ID" value="AVESA.00010b.r2.4CG1295600.1.CDS.1"/>
    <property type="gene ID" value="AVESA.00010b.r2.4CG1295600"/>
</dbReference>
<name>A0ACD5WXN9_AVESA</name>
<evidence type="ECO:0000313" key="1">
    <source>
        <dbReference type="EnsemblPlants" id="AVESA.00010b.r2.4CG1295600.1.CDS.1"/>
    </source>
</evidence>
<protein>
    <submittedName>
        <fullName evidence="1">Uncharacterized protein</fullName>
    </submittedName>
</protein>
<sequence length="678" mass="71998">MGRNSKKKKAAAAPAGMGKNSSAKKKSVNGDEKPVDSEATANGDGITPPMPTSVEPANGDEQPPTNGDGIIPPVQTSVEPSNGDEQPPPSLEAANADELPVDSAPAANLDGATPAPPTAEASNGGEMPLGSAAAPNEDGVLPPPPFLVEAPNGDKTPIDSAAEAKGDVIPPPVDSAAVANGDVIEPPQSVDNGGEPMEERGLDEEAPKERRDPSAEPEREAEDLKALNGVLVKEAVQTRGQVAALTAQVDQLSADADALAGVERDVLRAGLIVPLVAAAEYCTALRGRLADVQESLQDAKAREAREADAREETAARLEAAEAENGRIVELLGRKDAEAASASKNVAGMEALVSELAGNSTALCSEKGELEKQLGDMSASARSLHAQKAEVEASFRDYKMNTEMCKQEMEDKLDEKSKQLEALRSSKAEMEVKFQSLEAELSAALAKNWELESEMQTSKTELAAAKTELENVQFEVADVGKKYTAVVAEADNLRNEIEKMMAINDAAVSAFATEKTKMDKELDGLKRKVDTIRANKDVAMSSAHQKDAEAAKLRAEINGLRDSIAEQRVLCDDLRAKSSGLQDEVDTVQKALDVEKAEGSKLRLKFESYNGDKEREMGLLKSEVQNKRGQIYTLNGELKKLQLEVDAAKQRGKSGVWTWLCPATTVIAAASFAYAARSR</sequence>
<organism evidence="1 2">
    <name type="scientific">Avena sativa</name>
    <name type="common">Oat</name>
    <dbReference type="NCBI Taxonomy" id="4498"/>
    <lineage>
        <taxon>Eukaryota</taxon>
        <taxon>Viridiplantae</taxon>
        <taxon>Streptophyta</taxon>
        <taxon>Embryophyta</taxon>
        <taxon>Tracheophyta</taxon>
        <taxon>Spermatophyta</taxon>
        <taxon>Magnoliopsida</taxon>
        <taxon>Liliopsida</taxon>
        <taxon>Poales</taxon>
        <taxon>Poaceae</taxon>
        <taxon>BOP clade</taxon>
        <taxon>Pooideae</taxon>
        <taxon>Poodae</taxon>
        <taxon>Poeae</taxon>
        <taxon>Poeae Chloroplast Group 1 (Aveneae type)</taxon>
        <taxon>Aveninae</taxon>
        <taxon>Avena</taxon>
    </lineage>
</organism>
<reference evidence="1" key="2">
    <citation type="submission" date="2025-09" db="UniProtKB">
        <authorList>
            <consortium name="EnsemblPlants"/>
        </authorList>
    </citation>
    <scope>IDENTIFICATION</scope>
</reference>